<dbReference type="PANTHER" id="PTHR47785:SF6">
    <property type="entry name" value="ZN(II)2CYS6 TRANSCRIPTION FACTOR (EUROFUNG)"/>
    <property type="match status" value="1"/>
</dbReference>
<evidence type="ECO:0000256" key="1">
    <source>
        <dbReference type="ARBA" id="ARBA00023242"/>
    </source>
</evidence>
<dbReference type="InterPro" id="IPR053181">
    <property type="entry name" value="EcdB-like_regulator"/>
</dbReference>
<keyword evidence="1" id="KW-0539">Nucleus</keyword>
<reference evidence="3 4" key="1">
    <citation type="journal article" date="2012" name="PLoS Pathog.">
        <title>Diverse lifestyles and strategies of plant pathogenesis encoded in the genomes of eighteen Dothideomycetes fungi.</title>
        <authorList>
            <person name="Ohm R.A."/>
            <person name="Feau N."/>
            <person name="Henrissat B."/>
            <person name="Schoch C.L."/>
            <person name="Horwitz B.A."/>
            <person name="Barry K.W."/>
            <person name="Condon B.J."/>
            <person name="Copeland A.C."/>
            <person name="Dhillon B."/>
            <person name="Glaser F."/>
            <person name="Hesse C.N."/>
            <person name="Kosti I."/>
            <person name="LaButti K."/>
            <person name="Lindquist E.A."/>
            <person name="Lucas S."/>
            <person name="Salamov A.A."/>
            <person name="Bradshaw R.E."/>
            <person name="Ciuffetti L."/>
            <person name="Hamelin R.C."/>
            <person name="Kema G.H.J."/>
            <person name="Lawrence C."/>
            <person name="Scott J.A."/>
            <person name="Spatafora J.W."/>
            <person name="Turgeon B.G."/>
            <person name="de Wit P.J.G.M."/>
            <person name="Zhong S."/>
            <person name="Goodwin S.B."/>
            <person name="Grigoriev I.V."/>
        </authorList>
    </citation>
    <scope>NUCLEOTIDE SEQUENCE [LARGE SCALE GENOMIC DNA]</scope>
    <source>
        <strain evidence="3 4">CIRAD86</strain>
    </source>
</reference>
<dbReference type="AlphaFoldDB" id="M3A2P0"/>
<dbReference type="KEGG" id="pfj:MYCFIDRAFT_205123"/>
<dbReference type="InterPro" id="IPR007219">
    <property type="entry name" value="XnlR_reg_dom"/>
</dbReference>
<evidence type="ECO:0000259" key="2">
    <source>
        <dbReference type="Pfam" id="PF04082"/>
    </source>
</evidence>
<accession>M3A2P0</accession>
<proteinExistence type="predicted"/>
<dbReference type="CDD" id="cd12148">
    <property type="entry name" value="fungal_TF_MHR"/>
    <property type="match status" value="1"/>
</dbReference>
<dbReference type="GO" id="GO:0008270">
    <property type="term" value="F:zinc ion binding"/>
    <property type="evidence" value="ECO:0007669"/>
    <property type="project" value="InterPro"/>
</dbReference>
<evidence type="ECO:0000313" key="4">
    <source>
        <dbReference type="Proteomes" id="UP000016932"/>
    </source>
</evidence>
<feature type="domain" description="Xylanolytic transcriptional activator regulatory" evidence="2">
    <location>
        <begin position="40"/>
        <end position="236"/>
    </location>
</feature>
<name>M3A2P0_PSEFD</name>
<dbReference type="PANTHER" id="PTHR47785">
    <property type="entry name" value="ZN(II)2CYS6 TRANSCRIPTION FACTOR (EUROFUNG)-RELATED-RELATED"/>
    <property type="match status" value="1"/>
</dbReference>
<dbReference type="VEuPathDB" id="FungiDB:MYCFIDRAFT_205123"/>
<dbReference type="OrthoDB" id="3636275at2759"/>
<sequence length="454" mass="51705">MRWTTLQSPETRILETLCAQQAGSDSSLLERLSDLNTLCELYFDTFNRTAPILDRESFSKTVGVAVETAFGINIESCLVLTVMALGYMAQDAFNEGGFALSSSMEARNLSPPNCDSSTPQNCEIALRLFDESRRRIGFLLSERDIQSCQYFLLAAAVYAVLLRPLDEWAMTSQACTIIAAFWLSHPHPADDYEIDLQRRLFWTALMRDTILTDELELPPSSLQSLEGRVALPKFIRHGHPATSGCDDYYHCHYLAQIAVRIIMTRIRDELFHTNPSAYLAQELFHQLEQWRSSLPSSIRDDLDSEPVVHNHPAQTLAVAMLQGRYWISIYHIGRPFLYKALSSVSKLAENDLDICRRSAEAAIAWFAAFQRCIKMRGYMHLNFFVCGQLFGQLLIMHRLKSAPEAKIREIVPERFETSYREALCFMQEMAPFNPTVARDVRILMSLYESQAGKP</sequence>
<dbReference type="RefSeq" id="XP_007930980.1">
    <property type="nucleotide sequence ID" value="XM_007932789.1"/>
</dbReference>
<dbReference type="GO" id="GO:0006351">
    <property type="term" value="P:DNA-templated transcription"/>
    <property type="evidence" value="ECO:0007669"/>
    <property type="project" value="InterPro"/>
</dbReference>
<keyword evidence="4" id="KW-1185">Reference proteome</keyword>
<organism evidence="3 4">
    <name type="scientific">Pseudocercospora fijiensis (strain CIRAD86)</name>
    <name type="common">Black leaf streak disease fungus</name>
    <name type="synonym">Mycosphaerella fijiensis</name>
    <dbReference type="NCBI Taxonomy" id="383855"/>
    <lineage>
        <taxon>Eukaryota</taxon>
        <taxon>Fungi</taxon>
        <taxon>Dikarya</taxon>
        <taxon>Ascomycota</taxon>
        <taxon>Pezizomycotina</taxon>
        <taxon>Dothideomycetes</taxon>
        <taxon>Dothideomycetidae</taxon>
        <taxon>Mycosphaerellales</taxon>
        <taxon>Mycosphaerellaceae</taxon>
        <taxon>Pseudocercospora</taxon>
    </lineage>
</organism>
<dbReference type="Proteomes" id="UP000016932">
    <property type="component" value="Unassembled WGS sequence"/>
</dbReference>
<dbReference type="EMBL" id="KB446563">
    <property type="protein sequence ID" value="EME78661.1"/>
    <property type="molecule type" value="Genomic_DNA"/>
</dbReference>
<evidence type="ECO:0000313" key="3">
    <source>
        <dbReference type="EMBL" id="EME78661.1"/>
    </source>
</evidence>
<dbReference type="eggNOG" id="ENOG502QVHD">
    <property type="taxonomic scope" value="Eukaryota"/>
</dbReference>
<dbReference type="GO" id="GO:0003677">
    <property type="term" value="F:DNA binding"/>
    <property type="evidence" value="ECO:0007669"/>
    <property type="project" value="InterPro"/>
</dbReference>
<dbReference type="GeneID" id="19336354"/>
<dbReference type="Pfam" id="PF04082">
    <property type="entry name" value="Fungal_trans"/>
    <property type="match status" value="1"/>
</dbReference>
<dbReference type="HOGENOM" id="CLU_014025_0_0_1"/>
<protein>
    <recommendedName>
        <fullName evidence="2">Xylanolytic transcriptional activator regulatory domain-containing protein</fullName>
    </recommendedName>
</protein>
<gene>
    <name evidence="3" type="ORF">MYCFIDRAFT_205123</name>
</gene>